<dbReference type="PANTHER" id="PTHR20935:SF0">
    <property type="entry name" value="SERINE_THREONINE-PROTEIN PHOSPHATASE PGAM5, MITOCHONDRIAL"/>
    <property type="match status" value="1"/>
</dbReference>
<gene>
    <name evidence="2" type="ORF">LCGC14_0419080</name>
</gene>
<dbReference type="AlphaFoldDB" id="A0A0F9SXE3"/>
<protein>
    <recommendedName>
        <fullName evidence="3">Phosphoglycerate mutase family protein</fullName>
    </recommendedName>
</protein>
<name>A0A0F9SXE3_9ZZZZ</name>
<dbReference type="Gene3D" id="3.40.50.1240">
    <property type="entry name" value="Phosphoglycerate mutase-like"/>
    <property type="match status" value="1"/>
</dbReference>
<evidence type="ECO:0000313" key="2">
    <source>
        <dbReference type="EMBL" id="KKN71594.1"/>
    </source>
</evidence>
<keyword evidence="1" id="KW-0378">Hydrolase</keyword>
<organism evidence="2">
    <name type="scientific">marine sediment metagenome</name>
    <dbReference type="NCBI Taxonomy" id="412755"/>
    <lineage>
        <taxon>unclassified sequences</taxon>
        <taxon>metagenomes</taxon>
        <taxon>ecological metagenomes</taxon>
    </lineage>
</organism>
<dbReference type="GO" id="GO:0016787">
    <property type="term" value="F:hydrolase activity"/>
    <property type="evidence" value="ECO:0007669"/>
    <property type="project" value="UniProtKB-KW"/>
</dbReference>
<dbReference type="SMART" id="SM00855">
    <property type="entry name" value="PGAM"/>
    <property type="match status" value="1"/>
</dbReference>
<dbReference type="CDD" id="cd07067">
    <property type="entry name" value="HP_PGM_like"/>
    <property type="match status" value="1"/>
</dbReference>
<dbReference type="EMBL" id="LAZR01000380">
    <property type="protein sequence ID" value="KKN71594.1"/>
    <property type="molecule type" value="Genomic_DNA"/>
</dbReference>
<dbReference type="InterPro" id="IPR051021">
    <property type="entry name" value="Mito_Ser/Thr_phosphatase"/>
</dbReference>
<comment type="caution">
    <text evidence="2">The sequence shown here is derived from an EMBL/GenBank/DDBJ whole genome shotgun (WGS) entry which is preliminary data.</text>
</comment>
<dbReference type="InterPro" id="IPR029033">
    <property type="entry name" value="His_PPase_superfam"/>
</dbReference>
<dbReference type="SUPFAM" id="SSF53254">
    <property type="entry name" value="Phosphoglycerate mutase-like"/>
    <property type="match status" value="1"/>
</dbReference>
<dbReference type="Pfam" id="PF00300">
    <property type="entry name" value="His_Phos_1"/>
    <property type="match status" value="1"/>
</dbReference>
<dbReference type="PANTHER" id="PTHR20935">
    <property type="entry name" value="PHOSPHOGLYCERATE MUTASE-RELATED"/>
    <property type="match status" value="1"/>
</dbReference>
<dbReference type="InterPro" id="IPR013078">
    <property type="entry name" value="His_Pase_superF_clade-1"/>
</dbReference>
<reference evidence="2" key="1">
    <citation type="journal article" date="2015" name="Nature">
        <title>Complex archaea that bridge the gap between prokaryotes and eukaryotes.</title>
        <authorList>
            <person name="Spang A."/>
            <person name="Saw J.H."/>
            <person name="Jorgensen S.L."/>
            <person name="Zaremba-Niedzwiedzka K."/>
            <person name="Martijn J."/>
            <person name="Lind A.E."/>
            <person name="van Eijk R."/>
            <person name="Schleper C."/>
            <person name="Guy L."/>
            <person name="Ettema T.J."/>
        </authorList>
    </citation>
    <scope>NUCLEOTIDE SEQUENCE</scope>
</reference>
<accession>A0A0F9SXE3</accession>
<evidence type="ECO:0000256" key="1">
    <source>
        <dbReference type="ARBA" id="ARBA00022801"/>
    </source>
</evidence>
<evidence type="ECO:0008006" key="3">
    <source>
        <dbReference type="Google" id="ProtNLM"/>
    </source>
</evidence>
<sequence length="225" mass="25546">MSEVYFVRHGQASFGSDNYDLLSEKGHQQARLLGDYFSAQGMQFDQIITGDMVRHRETAQGICEGLGIANPAFEVLPDLNEFNFHSVLHAFLDQHPEQALPDKPVVADYFKRLKQGIVLWSEGRLEGDLPETWADFEQRVLRAREHIMQSYKGQRVLAVSSGGAIAMLVRQLLEAPSKTMVELNLQTRNTGLIHCVFNQRSMRLSSFNSVPHLDAPERRELITYT</sequence>
<proteinExistence type="predicted"/>